<proteinExistence type="predicted"/>
<dbReference type="GeneID" id="36403714"/>
<dbReference type="OrthoDB" id="162393at2759"/>
<reference evidence="2" key="1">
    <citation type="submission" date="2014-09" db="EMBL/GenBank/DDBJ databases">
        <authorList>
            <person name="Sharma Rahul"/>
            <person name="Thines Marco"/>
        </authorList>
    </citation>
    <scope>NUCLEOTIDE SEQUENCE [LARGE SCALE GENOMIC DNA]</scope>
</reference>
<dbReference type="OMA" id="CANQFRR"/>
<keyword evidence="2" id="KW-1185">Reference proteome</keyword>
<dbReference type="Gene3D" id="2.80.10.50">
    <property type="match status" value="1"/>
</dbReference>
<dbReference type="InterPro" id="IPR008999">
    <property type="entry name" value="Actin-crosslinking"/>
</dbReference>
<dbReference type="RefSeq" id="XP_024574965.1">
    <property type="nucleotide sequence ID" value="XM_024724050.1"/>
</dbReference>
<dbReference type="EMBL" id="CCYD01000322">
    <property type="protein sequence ID" value="CEG38596.1"/>
    <property type="molecule type" value="Genomic_DNA"/>
</dbReference>
<name>A0A0P1ACC4_PLAHL</name>
<evidence type="ECO:0000313" key="2">
    <source>
        <dbReference type="Proteomes" id="UP000054928"/>
    </source>
</evidence>
<organism evidence="1 2">
    <name type="scientific">Plasmopara halstedii</name>
    <name type="common">Downy mildew of sunflower</name>
    <dbReference type="NCBI Taxonomy" id="4781"/>
    <lineage>
        <taxon>Eukaryota</taxon>
        <taxon>Sar</taxon>
        <taxon>Stramenopiles</taxon>
        <taxon>Oomycota</taxon>
        <taxon>Peronosporomycetes</taxon>
        <taxon>Peronosporales</taxon>
        <taxon>Peronosporaceae</taxon>
        <taxon>Plasmopara</taxon>
    </lineage>
</organism>
<dbReference type="AlphaFoldDB" id="A0A0P1ACC4"/>
<evidence type="ECO:0000313" key="1">
    <source>
        <dbReference type="EMBL" id="CEG38596.1"/>
    </source>
</evidence>
<dbReference type="CDD" id="cd00257">
    <property type="entry name" value="beta-trefoil_FSCN-like"/>
    <property type="match status" value="1"/>
</dbReference>
<sequence length="197" mass="22794">MEWVLGMTKDENFLMPHQLCQPLIAIQSAHNGRYLQVYTNGDCIFDSKEPGDYELFTIETDLNCALYFVSCRTGNVLQCNSRSHVRCENQNRLGWEAWKIVEPCTNTITAHVQPKKSYGNDLNGEDRREFVLKLAMSGKTPTEIKEILTQLFDVLVTVVWTRHREKFELFARINNLSDCQQYCPMGFSQFSDRAHNS</sequence>
<accession>A0A0P1ACC4</accession>
<dbReference type="SUPFAM" id="SSF50405">
    <property type="entry name" value="Actin-crosslinking proteins"/>
    <property type="match status" value="1"/>
</dbReference>
<protein>
    <submittedName>
        <fullName evidence="1">Actin cross-linking</fullName>
    </submittedName>
</protein>
<dbReference type="Proteomes" id="UP000054928">
    <property type="component" value="Unassembled WGS sequence"/>
</dbReference>